<accession>A0A9Q4KJL1</accession>
<reference evidence="1" key="1">
    <citation type="submission" date="2022-12" db="EMBL/GenBank/DDBJ databases">
        <title>Species Delineation and Comparative Genomics within the Campylobacter ureolyticus Complex.</title>
        <authorList>
            <person name="Maki J."/>
            <person name="Howard M."/>
            <person name="Connelly S."/>
            <person name="Hardy D.J."/>
            <person name="Cameron A."/>
        </authorList>
    </citation>
    <scope>NUCLEOTIDE SEQUENCE</scope>
    <source>
        <strain evidence="1">URMC_787</strain>
    </source>
</reference>
<protein>
    <submittedName>
        <fullName evidence="1">Uncharacterized protein</fullName>
    </submittedName>
</protein>
<gene>
    <name evidence="1" type="ORF">O6B32_02365</name>
</gene>
<dbReference type="AlphaFoldDB" id="A0A9Q4KJL1"/>
<dbReference type="EMBL" id="JAPXGO010000001">
    <property type="protein sequence ID" value="MCZ6159327.1"/>
    <property type="molecule type" value="Genomic_DNA"/>
</dbReference>
<evidence type="ECO:0000313" key="2">
    <source>
        <dbReference type="Proteomes" id="UP001075225"/>
    </source>
</evidence>
<dbReference type="RefSeq" id="WP_269484384.1">
    <property type="nucleotide sequence ID" value="NZ_JAPXGH010000009.1"/>
</dbReference>
<organism evidence="1 2">
    <name type="scientific">Campylobacter ureolyticus</name>
    <dbReference type="NCBI Taxonomy" id="827"/>
    <lineage>
        <taxon>Bacteria</taxon>
        <taxon>Pseudomonadati</taxon>
        <taxon>Campylobacterota</taxon>
        <taxon>Epsilonproteobacteria</taxon>
        <taxon>Campylobacterales</taxon>
        <taxon>Campylobacteraceae</taxon>
        <taxon>Campylobacter</taxon>
    </lineage>
</organism>
<sequence>MFVKEGFIKDGFIKGAGEDSNFANIDYQKIKLIIDEAISKRLNSDLLYIKDMISDLHNSISDFSMHTVEMKLDSVYSKLDTLRGNLDFVVGNFNDKFEESGNKFISDFNENFEKNKTSIISEIKLNQTYDMANVNLFNLNPSLNGAYGSFKDNDFISSTIYPVKLKVLASGLLLNELNNYIIIYKVENENKDIMFLPSMFVIPYVEKIEKKDK</sequence>
<evidence type="ECO:0000313" key="1">
    <source>
        <dbReference type="EMBL" id="MCZ6159327.1"/>
    </source>
</evidence>
<dbReference type="Proteomes" id="UP001075225">
    <property type="component" value="Unassembled WGS sequence"/>
</dbReference>
<comment type="caution">
    <text evidence="1">The sequence shown here is derived from an EMBL/GenBank/DDBJ whole genome shotgun (WGS) entry which is preliminary data.</text>
</comment>
<proteinExistence type="predicted"/>
<name>A0A9Q4KJL1_9BACT</name>